<keyword evidence="1" id="KW-0614">Plasmid</keyword>
<dbReference type="KEGG" id="ncb:C0V82_22165"/>
<organism evidence="1 2">
    <name type="scientific">Niveispirillum cyanobacteriorum</name>
    <dbReference type="NCBI Taxonomy" id="1612173"/>
    <lineage>
        <taxon>Bacteria</taxon>
        <taxon>Pseudomonadati</taxon>
        <taxon>Pseudomonadota</taxon>
        <taxon>Alphaproteobacteria</taxon>
        <taxon>Rhodospirillales</taxon>
        <taxon>Azospirillaceae</taxon>
        <taxon>Niveispirillum</taxon>
    </lineage>
</organism>
<accession>A0A2K9NJ61</accession>
<sequence>MTFGGNAQASLAIGAPLLSDPVSMPVLIGQRLALLIHYRGATIAASHRPEVEIAPPHPLML</sequence>
<geneLocation type="plasmid" evidence="1 2">
    <name>unnamed1</name>
</geneLocation>
<evidence type="ECO:0000313" key="1">
    <source>
        <dbReference type="EMBL" id="AUN33112.1"/>
    </source>
</evidence>
<keyword evidence="2" id="KW-1185">Reference proteome</keyword>
<dbReference type="EMBL" id="CP025613">
    <property type="protein sequence ID" value="AUN33112.1"/>
    <property type="molecule type" value="Genomic_DNA"/>
</dbReference>
<proteinExistence type="predicted"/>
<gene>
    <name evidence="1" type="ORF">C0V82_22165</name>
</gene>
<protein>
    <submittedName>
        <fullName evidence="1">Uncharacterized protein</fullName>
    </submittedName>
</protein>
<reference evidence="1 2" key="1">
    <citation type="submission" date="2017-12" db="EMBL/GenBank/DDBJ databases">
        <title>Genomes of bacteria within cyanobacterial aggregates.</title>
        <authorList>
            <person name="Cai H."/>
        </authorList>
    </citation>
    <scope>NUCLEOTIDE SEQUENCE [LARGE SCALE GENOMIC DNA]</scope>
    <source>
        <strain evidence="1 2">TH16</strain>
        <plasmid evidence="1 2">unnamed1</plasmid>
    </source>
</reference>
<name>A0A2K9NJ61_9PROT</name>
<dbReference type="AlphaFoldDB" id="A0A2K9NJ61"/>
<dbReference type="Proteomes" id="UP000234752">
    <property type="component" value="Plasmid unnamed1"/>
</dbReference>
<evidence type="ECO:0000313" key="2">
    <source>
        <dbReference type="Proteomes" id="UP000234752"/>
    </source>
</evidence>